<dbReference type="Proteomes" id="UP000268857">
    <property type="component" value="Unassembled WGS sequence"/>
</dbReference>
<keyword evidence="2" id="KW-1185">Reference proteome</keyword>
<accession>A0A3S0Y0X7</accession>
<gene>
    <name evidence="1" type="ORF">PCC6912_54810</name>
</gene>
<evidence type="ECO:0000313" key="2">
    <source>
        <dbReference type="Proteomes" id="UP000268857"/>
    </source>
</evidence>
<dbReference type="EMBL" id="RSCJ01000032">
    <property type="protein sequence ID" value="RUR73940.1"/>
    <property type="molecule type" value="Genomic_DNA"/>
</dbReference>
<dbReference type="AlphaFoldDB" id="A0A3S0Y0X7"/>
<comment type="caution">
    <text evidence="1">The sequence shown here is derived from an EMBL/GenBank/DDBJ whole genome shotgun (WGS) entry which is preliminary data.</text>
</comment>
<protein>
    <submittedName>
        <fullName evidence="1">Uncharacterized protein</fullName>
    </submittedName>
</protein>
<proteinExistence type="predicted"/>
<sequence length="100" mass="10350">MRHPFDLDISELKSLNLEIEDISNDEAEKVSGGADATTLAVGEEGGGEVTTLALGEEGGEMTTEAFGEEGGGGQVSTKALGEEGGIIITKAWFEHGGFCF</sequence>
<evidence type="ECO:0000313" key="1">
    <source>
        <dbReference type="EMBL" id="RUR73940.1"/>
    </source>
</evidence>
<name>A0A3S0Y0X7_CHLFR</name>
<organism evidence="1 2">
    <name type="scientific">Chlorogloeopsis fritschii PCC 6912</name>
    <dbReference type="NCBI Taxonomy" id="211165"/>
    <lineage>
        <taxon>Bacteria</taxon>
        <taxon>Bacillati</taxon>
        <taxon>Cyanobacteriota</taxon>
        <taxon>Cyanophyceae</taxon>
        <taxon>Nostocales</taxon>
        <taxon>Chlorogloeopsidaceae</taxon>
        <taxon>Chlorogloeopsis</taxon>
    </lineage>
</organism>
<dbReference type="OrthoDB" id="492479at2"/>
<dbReference type="RefSeq" id="WP_016872315.1">
    <property type="nucleotide sequence ID" value="NZ_AJLN01000143.1"/>
</dbReference>
<reference evidence="1 2" key="1">
    <citation type="journal article" date="2019" name="Genome Biol. Evol.">
        <title>Day and night: Metabolic profiles and evolutionary relationships of six axenic non-marine cyanobacteria.</title>
        <authorList>
            <person name="Will S.E."/>
            <person name="Henke P."/>
            <person name="Boedeker C."/>
            <person name="Huang S."/>
            <person name="Brinkmann H."/>
            <person name="Rohde M."/>
            <person name="Jarek M."/>
            <person name="Friedl T."/>
            <person name="Seufert S."/>
            <person name="Schumacher M."/>
            <person name="Overmann J."/>
            <person name="Neumann-Schaal M."/>
            <person name="Petersen J."/>
        </authorList>
    </citation>
    <scope>NUCLEOTIDE SEQUENCE [LARGE SCALE GENOMIC DNA]</scope>
    <source>
        <strain evidence="1 2">PCC 6912</strain>
    </source>
</reference>
<dbReference type="STRING" id="211165.GCA_000317285_06209"/>